<feature type="transmembrane region" description="Helical" evidence="1">
    <location>
        <begin position="121"/>
        <end position="142"/>
    </location>
</feature>
<dbReference type="InterPro" id="IPR010699">
    <property type="entry name" value="DUF1275"/>
</dbReference>
<keyword evidence="1" id="KW-0812">Transmembrane</keyword>
<proteinExistence type="predicted"/>
<feature type="transmembrane region" description="Helical" evidence="1">
    <location>
        <begin position="210"/>
        <end position="234"/>
    </location>
</feature>
<dbReference type="Proteomes" id="UP000254282">
    <property type="component" value="Unassembled WGS sequence"/>
</dbReference>
<accession>A0A381FQR8</accession>
<feature type="transmembrane region" description="Helical" evidence="1">
    <location>
        <begin position="240"/>
        <end position="260"/>
    </location>
</feature>
<protein>
    <submittedName>
        <fullName evidence="2">Predicted membrane protein</fullName>
    </submittedName>
</protein>
<sequence length="267" mass="30383">MASDSLQEIILSFKNSQLTINLKELFMFRHKGKRRTYSHNLKLASILSCVAGLVNITGVLSASTLTTNVTGHFAYFSEQLFIKNYKMAFMYLLYILFFLLGSFVSGAIMEWASKHKSHTSYIIPLSIEIVIMLVIGFSPELLPDGSSLALIFSSALLFAMGLQNALVTRVSQSVVRTTHLTGLFTDLGIELSQQLFHREKEKRIQLNKSIFLKLMIISCFFFGGILGALTYQHFNLRTLLIPASLLLFALWYDGLLFRYYHLKRKLR</sequence>
<keyword evidence="1" id="KW-1133">Transmembrane helix</keyword>
<dbReference type="PANTHER" id="PTHR37314:SF4">
    <property type="entry name" value="UPF0700 TRANSMEMBRANE PROTEIN YOAK"/>
    <property type="match status" value="1"/>
</dbReference>
<name>A0A381FQR8_9FLAO</name>
<dbReference type="PANTHER" id="PTHR37314">
    <property type="entry name" value="SLR0142 PROTEIN"/>
    <property type="match status" value="1"/>
</dbReference>
<evidence type="ECO:0000313" key="3">
    <source>
        <dbReference type="Proteomes" id="UP000254282"/>
    </source>
</evidence>
<keyword evidence="1" id="KW-0472">Membrane</keyword>
<organism evidence="2 3">
    <name type="scientific">Chryseobacterium indoltheticum</name>
    <dbReference type="NCBI Taxonomy" id="254"/>
    <lineage>
        <taxon>Bacteria</taxon>
        <taxon>Pseudomonadati</taxon>
        <taxon>Bacteroidota</taxon>
        <taxon>Flavobacteriia</taxon>
        <taxon>Flavobacteriales</taxon>
        <taxon>Weeksellaceae</taxon>
        <taxon>Chryseobacterium group</taxon>
        <taxon>Chryseobacterium</taxon>
    </lineage>
</organism>
<reference evidence="2 3" key="1">
    <citation type="submission" date="2018-06" db="EMBL/GenBank/DDBJ databases">
        <authorList>
            <consortium name="Pathogen Informatics"/>
            <person name="Doyle S."/>
        </authorList>
    </citation>
    <scope>NUCLEOTIDE SEQUENCE [LARGE SCALE GENOMIC DNA]</scope>
    <source>
        <strain evidence="2 3">NCTC13532</strain>
    </source>
</reference>
<feature type="transmembrane region" description="Helical" evidence="1">
    <location>
        <begin position="148"/>
        <end position="167"/>
    </location>
</feature>
<dbReference type="Pfam" id="PF06912">
    <property type="entry name" value="DUF1275"/>
    <property type="match status" value="1"/>
</dbReference>
<evidence type="ECO:0000313" key="2">
    <source>
        <dbReference type="EMBL" id="SUX48908.1"/>
    </source>
</evidence>
<gene>
    <name evidence="2" type="ORF">NCTC13532_04519</name>
</gene>
<dbReference type="AlphaFoldDB" id="A0A381FQR8"/>
<feature type="transmembrane region" description="Helical" evidence="1">
    <location>
        <begin position="87"/>
        <end position="109"/>
    </location>
</feature>
<feature type="transmembrane region" description="Helical" evidence="1">
    <location>
        <begin position="43"/>
        <end position="67"/>
    </location>
</feature>
<dbReference type="RefSeq" id="WP_317048703.1">
    <property type="nucleotide sequence ID" value="NZ_UFVR01000004.1"/>
</dbReference>
<dbReference type="EMBL" id="UFVR01000004">
    <property type="protein sequence ID" value="SUX48908.1"/>
    <property type="molecule type" value="Genomic_DNA"/>
</dbReference>
<evidence type="ECO:0000256" key="1">
    <source>
        <dbReference type="SAM" id="Phobius"/>
    </source>
</evidence>